<dbReference type="Pfam" id="PF00023">
    <property type="entry name" value="Ank"/>
    <property type="match status" value="1"/>
</dbReference>
<dbReference type="OMA" id="HAKMMRI"/>
<accession>W2TWS6</accession>
<feature type="repeat" description="ANK" evidence="1">
    <location>
        <begin position="20"/>
        <end position="52"/>
    </location>
</feature>
<keyword evidence="3" id="KW-1185">Reference proteome</keyword>
<dbReference type="PROSITE" id="PS50088">
    <property type="entry name" value="ANK_REPEAT"/>
    <property type="match status" value="1"/>
</dbReference>
<dbReference type="PROSITE" id="PS50297">
    <property type="entry name" value="ANK_REP_REGION"/>
    <property type="match status" value="1"/>
</dbReference>
<dbReference type="STRING" id="51031.W2TWS6"/>
<keyword evidence="1" id="KW-0040">ANK repeat</keyword>
<dbReference type="EMBL" id="KI657535">
    <property type="protein sequence ID" value="ETN86535.1"/>
    <property type="molecule type" value="Genomic_DNA"/>
</dbReference>
<reference evidence="3" key="1">
    <citation type="journal article" date="2014" name="Nat. Genet.">
        <title>Genome of the human hookworm Necator americanus.</title>
        <authorList>
            <person name="Tang Y.T."/>
            <person name="Gao X."/>
            <person name="Rosa B.A."/>
            <person name="Abubucker S."/>
            <person name="Hallsworth-Pepin K."/>
            <person name="Martin J."/>
            <person name="Tyagi R."/>
            <person name="Heizer E."/>
            <person name="Zhang X."/>
            <person name="Bhonagiri-Palsikar V."/>
            <person name="Minx P."/>
            <person name="Warren W.C."/>
            <person name="Wang Q."/>
            <person name="Zhan B."/>
            <person name="Hotez P.J."/>
            <person name="Sternberg P.W."/>
            <person name="Dougall A."/>
            <person name="Gaze S.T."/>
            <person name="Mulvenna J."/>
            <person name="Sotillo J."/>
            <person name="Ranganathan S."/>
            <person name="Rabelo E.M."/>
            <person name="Wilson R.K."/>
            <person name="Felgner P.L."/>
            <person name="Bethony J."/>
            <person name="Hawdon J.M."/>
            <person name="Gasser R.B."/>
            <person name="Loukas A."/>
            <person name="Mitreva M."/>
        </authorList>
    </citation>
    <scope>NUCLEOTIDE SEQUENCE [LARGE SCALE GENOMIC DNA]</scope>
</reference>
<name>W2TWS6_NECAM</name>
<organism evidence="2 3">
    <name type="scientific">Necator americanus</name>
    <name type="common">Human hookworm</name>
    <dbReference type="NCBI Taxonomy" id="51031"/>
    <lineage>
        <taxon>Eukaryota</taxon>
        <taxon>Metazoa</taxon>
        <taxon>Ecdysozoa</taxon>
        <taxon>Nematoda</taxon>
        <taxon>Chromadorea</taxon>
        <taxon>Rhabditida</taxon>
        <taxon>Rhabditina</taxon>
        <taxon>Rhabditomorpha</taxon>
        <taxon>Strongyloidea</taxon>
        <taxon>Ancylostomatidae</taxon>
        <taxon>Bunostominae</taxon>
        <taxon>Necator</taxon>
    </lineage>
</organism>
<dbReference type="Proteomes" id="UP000053676">
    <property type="component" value="Unassembled WGS sequence"/>
</dbReference>
<sequence>VCRVFRLLTFHSPVNVIDRNGNTPLSLAYAKNHAKMMRILLQGGANFWTLESSERRKPENLRKRRAFDVLSKHSRIMSAQLVRARRKLQARCWGGLRLAQAPQHNNRPLEPTSFTERGDHMMFFITPVNGANTIHVRISDAEMPKKLILAMQVVLVRRAVRENSSSSHSHYPPLEQAPMVGPFL</sequence>
<dbReference type="InterPro" id="IPR036770">
    <property type="entry name" value="Ankyrin_rpt-contain_sf"/>
</dbReference>
<dbReference type="KEGG" id="nai:NECAME_05939"/>
<feature type="non-terminal residue" evidence="2">
    <location>
        <position position="1"/>
    </location>
</feature>
<dbReference type="InterPro" id="IPR002110">
    <property type="entry name" value="Ankyrin_rpt"/>
</dbReference>
<dbReference type="OrthoDB" id="424503at2759"/>
<protein>
    <submittedName>
        <fullName evidence="2">Ankyrin repeat protein</fullName>
    </submittedName>
</protein>
<evidence type="ECO:0000313" key="2">
    <source>
        <dbReference type="EMBL" id="ETN86535.1"/>
    </source>
</evidence>
<dbReference type="SUPFAM" id="SSF48403">
    <property type="entry name" value="Ankyrin repeat"/>
    <property type="match status" value="1"/>
</dbReference>
<dbReference type="AlphaFoldDB" id="W2TWS6"/>
<evidence type="ECO:0000313" key="3">
    <source>
        <dbReference type="Proteomes" id="UP000053676"/>
    </source>
</evidence>
<gene>
    <name evidence="2" type="ORF">NECAME_05939</name>
</gene>
<proteinExistence type="predicted"/>
<evidence type="ECO:0000256" key="1">
    <source>
        <dbReference type="PROSITE-ProRule" id="PRU00023"/>
    </source>
</evidence>
<dbReference type="Gene3D" id="1.25.40.20">
    <property type="entry name" value="Ankyrin repeat-containing domain"/>
    <property type="match status" value="1"/>
</dbReference>